<evidence type="ECO:0000313" key="5">
    <source>
        <dbReference type="EMBL" id="KAK4542073.1"/>
    </source>
</evidence>
<accession>A0AAV9JAE6</accession>
<dbReference type="Proteomes" id="UP001324427">
    <property type="component" value="Unassembled WGS sequence"/>
</dbReference>
<dbReference type="SUPFAM" id="SSF54928">
    <property type="entry name" value="RNA-binding domain, RBD"/>
    <property type="match status" value="1"/>
</dbReference>
<proteinExistence type="predicted"/>
<feature type="region of interest" description="Disordered" evidence="3">
    <location>
        <begin position="154"/>
        <end position="177"/>
    </location>
</feature>
<keyword evidence="6" id="KW-1185">Reference proteome</keyword>
<evidence type="ECO:0000313" key="6">
    <source>
        <dbReference type="Proteomes" id="UP001324427"/>
    </source>
</evidence>
<evidence type="ECO:0000256" key="2">
    <source>
        <dbReference type="PROSITE-ProRule" id="PRU00176"/>
    </source>
</evidence>
<evidence type="ECO:0000256" key="1">
    <source>
        <dbReference type="ARBA" id="ARBA00022884"/>
    </source>
</evidence>
<dbReference type="InterPro" id="IPR012677">
    <property type="entry name" value="Nucleotide-bd_a/b_plait_sf"/>
</dbReference>
<dbReference type="SMART" id="SM00360">
    <property type="entry name" value="RRM"/>
    <property type="match status" value="1"/>
</dbReference>
<dbReference type="InterPro" id="IPR035979">
    <property type="entry name" value="RBD_domain_sf"/>
</dbReference>
<dbReference type="PANTHER" id="PTHR48025:SF1">
    <property type="entry name" value="RRM DOMAIN-CONTAINING PROTEIN"/>
    <property type="match status" value="1"/>
</dbReference>
<evidence type="ECO:0000259" key="4">
    <source>
        <dbReference type="PROSITE" id="PS50102"/>
    </source>
</evidence>
<dbReference type="Gene3D" id="3.30.70.330">
    <property type="match status" value="1"/>
</dbReference>
<keyword evidence="1 2" id="KW-0694">RNA-binding</keyword>
<organism evidence="5 6">
    <name type="scientific">Oleoguttula mirabilis</name>
    <dbReference type="NCBI Taxonomy" id="1507867"/>
    <lineage>
        <taxon>Eukaryota</taxon>
        <taxon>Fungi</taxon>
        <taxon>Dikarya</taxon>
        <taxon>Ascomycota</taxon>
        <taxon>Pezizomycotina</taxon>
        <taxon>Dothideomycetes</taxon>
        <taxon>Dothideomycetidae</taxon>
        <taxon>Mycosphaerellales</taxon>
        <taxon>Teratosphaeriaceae</taxon>
        <taxon>Oleoguttula</taxon>
    </lineage>
</organism>
<feature type="compositionally biased region" description="Low complexity" evidence="3">
    <location>
        <begin position="17"/>
        <end position="30"/>
    </location>
</feature>
<dbReference type="InterPro" id="IPR000504">
    <property type="entry name" value="RRM_dom"/>
</dbReference>
<gene>
    <name evidence="5" type="ORF">LTR36_007104</name>
</gene>
<feature type="region of interest" description="Disordered" evidence="3">
    <location>
        <begin position="1"/>
        <end position="52"/>
    </location>
</feature>
<dbReference type="EMBL" id="JAVFHQ010000045">
    <property type="protein sequence ID" value="KAK4542073.1"/>
    <property type="molecule type" value="Genomic_DNA"/>
</dbReference>
<dbReference type="GO" id="GO:0003729">
    <property type="term" value="F:mRNA binding"/>
    <property type="evidence" value="ECO:0007669"/>
    <property type="project" value="TreeGrafter"/>
</dbReference>
<name>A0AAV9JAE6_9PEZI</name>
<dbReference type="Pfam" id="PF00076">
    <property type="entry name" value="RRM_1"/>
    <property type="match status" value="1"/>
</dbReference>
<dbReference type="AlphaFoldDB" id="A0AAV9JAE6"/>
<reference evidence="5 6" key="1">
    <citation type="submission" date="2021-11" db="EMBL/GenBank/DDBJ databases">
        <title>Black yeast isolated from Biological Soil Crust.</title>
        <authorList>
            <person name="Kurbessoian T."/>
        </authorList>
    </citation>
    <scope>NUCLEOTIDE SEQUENCE [LARGE SCALE GENOMIC DNA]</scope>
    <source>
        <strain evidence="5 6">CCFEE 5522</strain>
    </source>
</reference>
<protein>
    <recommendedName>
        <fullName evidence="4">RRM domain-containing protein</fullName>
    </recommendedName>
</protein>
<evidence type="ECO:0000256" key="3">
    <source>
        <dbReference type="SAM" id="MobiDB-lite"/>
    </source>
</evidence>
<dbReference type="PROSITE" id="PS50102">
    <property type="entry name" value="RRM"/>
    <property type="match status" value="1"/>
</dbReference>
<dbReference type="PANTHER" id="PTHR48025">
    <property type="entry name" value="OS02G0815200 PROTEIN"/>
    <property type="match status" value="1"/>
</dbReference>
<dbReference type="InterPro" id="IPR050502">
    <property type="entry name" value="Euk_RNA-bind_prot"/>
</dbReference>
<sequence length="421" mass="47185">MHFLSQAIGDPDSSRSNATGAADTGTNTTALIEPSTHRPSRVENGLRTTTNDTPAIADQATSYLPAGYTITLLEASSIICINNVPWRVTDDDLVTLFSTISTVKRAEIKRQTYSRIGVAFVEFPSQRDATKCVVEFAGYVYDGRALQLSYVKGPDQPAEKKLGSDPGSVSDHVQPPQSRLMSLPQELQDLISDWAFPRQTDAIWKSLRDLDRKKRDEGRADLEKRMPKVSEFLVSKSFFVAAARSWVANQSIDCERHSAFMDVPSGVQGGIVSAFVTDLRCHSGDFWGSRWTYSLARLKVVEIAVEWTMFGPTAPTFAWEEELTAEDFNKVEAKKELTYLSGLRSFKLVASPHYRANTPAKQTMWTRNVQTFEDLLRPFVTGLRLPEAIAWAEEGSVGRLYIRSEVWLSTTMRTRHRWGVD</sequence>
<feature type="domain" description="RRM" evidence="4">
    <location>
        <begin position="77"/>
        <end position="153"/>
    </location>
</feature>
<comment type="caution">
    <text evidence="5">The sequence shown here is derived from an EMBL/GenBank/DDBJ whole genome shotgun (WGS) entry which is preliminary data.</text>
</comment>